<evidence type="ECO:0000313" key="10">
    <source>
        <dbReference type="EMBL" id="AHI53664.1"/>
    </source>
</evidence>
<keyword evidence="5 8" id="KW-0067">ATP-binding</keyword>
<dbReference type="InterPro" id="IPR027417">
    <property type="entry name" value="P-loop_NTPase"/>
</dbReference>
<dbReference type="GO" id="GO:0006220">
    <property type="term" value="P:pyrimidine nucleotide metabolic process"/>
    <property type="evidence" value="ECO:0007669"/>
    <property type="project" value="UniProtKB-UniRule"/>
</dbReference>
<dbReference type="HAMAP" id="MF_00238">
    <property type="entry name" value="Cytidyl_kinase_type1"/>
    <property type="match status" value="1"/>
</dbReference>
<protein>
    <recommendedName>
        <fullName evidence="8">Cytidylate kinase</fullName>
        <shortName evidence="8">CK</shortName>
        <ecNumber evidence="8">2.7.4.25</ecNumber>
    </recommendedName>
    <alternativeName>
        <fullName evidence="8">Cytidine monophosphate kinase</fullName>
        <shortName evidence="8">CMP kinase</shortName>
    </alternativeName>
</protein>
<dbReference type="KEGG" id="ssab:SSABA_v1c02520"/>
<dbReference type="GO" id="GO:0005737">
    <property type="term" value="C:cytoplasm"/>
    <property type="evidence" value="ECO:0007669"/>
    <property type="project" value="UniProtKB-SubCell"/>
</dbReference>
<evidence type="ECO:0000259" key="9">
    <source>
        <dbReference type="Pfam" id="PF02224"/>
    </source>
</evidence>
<sequence length="220" mass="25094">MKKINIAVDGPAGSGKSATMKIVAKKLGYVFLDTGLMYRAFTWLCNYKKIDFDQEEMINKALNDFDFMILNDKIVVNGHDVTNFLTSSEIILNINKVTTKKVVRDWMVEKQRNMVQGRGFVVVGRDIASIVLPDAELKIYLDSSVDARALRRFKQNQEQNVFPNSFEEIKIAIEKRDYSDMKRSEGPLIITSDAILIDNSNLSIDEVVKMIMNLVENIIF</sequence>
<proteinExistence type="inferred from homology"/>
<dbReference type="PATRIC" id="fig|1276257.3.peg.258"/>
<feature type="domain" description="Cytidylate kinase" evidence="9">
    <location>
        <begin position="6"/>
        <end position="216"/>
    </location>
</feature>
<comment type="catalytic activity">
    <reaction evidence="7 8">
        <text>CMP + ATP = CDP + ADP</text>
        <dbReference type="Rhea" id="RHEA:11600"/>
        <dbReference type="ChEBI" id="CHEBI:30616"/>
        <dbReference type="ChEBI" id="CHEBI:58069"/>
        <dbReference type="ChEBI" id="CHEBI:60377"/>
        <dbReference type="ChEBI" id="CHEBI:456216"/>
        <dbReference type="EC" id="2.7.4.25"/>
    </reaction>
</comment>
<dbReference type="GO" id="GO:0005524">
    <property type="term" value="F:ATP binding"/>
    <property type="evidence" value="ECO:0007669"/>
    <property type="project" value="UniProtKB-UniRule"/>
</dbReference>
<evidence type="ECO:0000256" key="6">
    <source>
        <dbReference type="ARBA" id="ARBA00047615"/>
    </source>
</evidence>
<dbReference type="eggNOG" id="COG0283">
    <property type="taxonomic scope" value="Bacteria"/>
</dbReference>
<organism evidence="10 11">
    <name type="scientific">Spiroplasma sabaudiense Ar-1343</name>
    <dbReference type="NCBI Taxonomy" id="1276257"/>
    <lineage>
        <taxon>Bacteria</taxon>
        <taxon>Bacillati</taxon>
        <taxon>Mycoplasmatota</taxon>
        <taxon>Mollicutes</taxon>
        <taxon>Entomoplasmatales</taxon>
        <taxon>Spiroplasmataceae</taxon>
        <taxon>Spiroplasma</taxon>
    </lineage>
</organism>
<dbReference type="Gene3D" id="3.40.50.300">
    <property type="entry name" value="P-loop containing nucleotide triphosphate hydrolases"/>
    <property type="match status" value="1"/>
</dbReference>
<dbReference type="SUPFAM" id="SSF52540">
    <property type="entry name" value="P-loop containing nucleoside triphosphate hydrolases"/>
    <property type="match status" value="1"/>
</dbReference>
<accession>W6AIX8</accession>
<keyword evidence="4 8" id="KW-0418">Kinase</keyword>
<comment type="subcellular location">
    <subcellularLocation>
        <location evidence="8">Cytoplasm</location>
    </subcellularLocation>
</comment>
<name>W6AIX8_9MOLU</name>
<comment type="catalytic activity">
    <reaction evidence="6 8">
        <text>dCMP + ATP = dCDP + ADP</text>
        <dbReference type="Rhea" id="RHEA:25094"/>
        <dbReference type="ChEBI" id="CHEBI:30616"/>
        <dbReference type="ChEBI" id="CHEBI:57566"/>
        <dbReference type="ChEBI" id="CHEBI:58593"/>
        <dbReference type="ChEBI" id="CHEBI:456216"/>
        <dbReference type="EC" id="2.7.4.25"/>
    </reaction>
</comment>
<evidence type="ECO:0000256" key="4">
    <source>
        <dbReference type="ARBA" id="ARBA00022777"/>
    </source>
</evidence>
<dbReference type="HOGENOM" id="CLU_079959_0_2_14"/>
<dbReference type="GO" id="GO:0036430">
    <property type="term" value="F:CMP kinase activity"/>
    <property type="evidence" value="ECO:0007669"/>
    <property type="project" value="RHEA"/>
</dbReference>
<dbReference type="OrthoDB" id="9807434at2"/>
<evidence type="ECO:0000313" key="11">
    <source>
        <dbReference type="Proteomes" id="UP000019265"/>
    </source>
</evidence>
<dbReference type="Pfam" id="PF02224">
    <property type="entry name" value="Cytidylate_kin"/>
    <property type="match status" value="1"/>
</dbReference>
<evidence type="ECO:0000256" key="2">
    <source>
        <dbReference type="ARBA" id="ARBA00022679"/>
    </source>
</evidence>
<keyword evidence="2 8" id="KW-0808">Transferase</keyword>
<dbReference type="InterPro" id="IPR003136">
    <property type="entry name" value="Cytidylate_kin"/>
</dbReference>
<gene>
    <name evidence="8 10" type="primary">cmk</name>
    <name evidence="10" type="ORF">SSABA_v1c02520</name>
</gene>
<dbReference type="EMBL" id="CP006934">
    <property type="protein sequence ID" value="AHI53664.1"/>
    <property type="molecule type" value="Genomic_DNA"/>
</dbReference>
<dbReference type="CDD" id="cd02020">
    <property type="entry name" value="CMPK"/>
    <property type="match status" value="1"/>
</dbReference>
<comment type="similarity">
    <text evidence="1 8">Belongs to the cytidylate kinase family. Type 1 subfamily.</text>
</comment>
<keyword evidence="3 8" id="KW-0547">Nucleotide-binding</keyword>
<dbReference type="STRING" id="1276257.SSABA_v1c02520"/>
<evidence type="ECO:0000256" key="1">
    <source>
        <dbReference type="ARBA" id="ARBA00009427"/>
    </source>
</evidence>
<evidence type="ECO:0000256" key="3">
    <source>
        <dbReference type="ARBA" id="ARBA00022741"/>
    </source>
</evidence>
<reference evidence="10 11" key="1">
    <citation type="journal article" date="2014" name="Genome Biol. Evol.">
        <title>Molecular evolution of the substrate utilization strategies and putative virulence factors in mosquito-associated Spiroplasma species.</title>
        <authorList>
            <person name="Chang T.H."/>
            <person name="Lo W.S."/>
            <person name="Ku C."/>
            <person name="Chen L.L."/>
            <person name="Kuo C.H."/>
        </authorList>
    </citation>
    <scope>NUCLEOTIDE SEQUENCE [LARGE SCALE GENOMIC DNA]</scope>
    <source>
        <strain evidence="10">Ar-1343</strain>
    </source>
</reference>
<dbReference type="EC" id="2.7.4.25" evidence="8"/>
<dbReference type="InterPro" id="IPR011994">
    <property type="entry name" value="Cytidylate_kinase_dom"/>
</dbReference>
<evidence type="ECO:0000256" key="5">
    <source>
        <dbReference type="ARBA" id="ARBA00022840"/>
    </source>
</evidence>
<evidence type="ECO:0000256" key="7">
    <source>
        <dbReference type="ARBA" id="ARBA00048478"/>
    </source>
</evidence>
<dbReference type="NCBIfam" id="TIGR00017">
    <property type="entry name" value="cmk"/>
    <property type="match status" value="1"/>
</dbReference>
<keyword evidence="8" id="KW-0963">Cytoplasm</keyword>
<dbReference type="Proteomes" id="UP000019265">
    <property type="component" value="Chromosome"/>
</dbReference>
<dbReference type="AlphaFoldDB" id="W6AIX8"/>
<dbReference type="GO" id="GO:0036431">
    <property type="term" value="F:dCMP kinase activity"/>
    <property type="evidence" value="ECO:0007669"/>
    <property type="project" value="InterPro"/>
</dbReference>
<evidence type="ECO:0000256" key="8">
    <source>
        <dbReference type="HAMAP-Rule" id="MF_00238"/>
    </source>
</evidence>
<dbReference type="RefSeq" id="WP_025250800.1">
    <property type="nucleotide sequence ID" value="NZ_CP006934.1"/>
</dbReference>
<feature type="binding site" evidence="8">
    <location>
        <begin position="10"/>
        <end position="18"/>
    </location>
    <ligand>
        <name>ATP</name>
        <dbReference type="ChEBI" id="CHEBI:30616"/>
    </ligand>
</feature>
<keyword evidence="11" id="KW-1185">Reference proteome</keyword>